<feature type="compositionally biased region" description="Low complexity" evidence="1">
    <location>
        <begin position="86"/>
        <end position="108"/>
    </location>
</feature>
<keyword evidence="2" id="KW-0812">Transmembrane</keyword>
<feature type="compositionally biased region" description="Low complexity" evidence="1">
    <location>
        <begin position="52"/>
        <end position="78"/>
    </location>
</feature>
<evidence type="ECO:0000313" key="4">
    <source>
        <dbReference type="Proteomes" id="UP001206639"/>
    </source>
</evidence>
<gene>
    <name evidence="3" type="ORF">N4S67_18020</name>
</gene>
<evidence type="ECO:0000256" key="2">
    <source>
        <dbReference type="SAM" id="Phobius"/>
    </source>
</evidence>
<feature type="compositionally biased region" description="Low complexity" evidence="1">
    <location>
        <begin position="179"/>
        <end position="192"/>
    </location>
</feature>
<sequence>MGSPLEICRKRGVVAVLASGVVISLTALTGGIAPAFAKPDDEQPVVPSTTFVVPAPEVTAPEPEEVAPAPEPDVVAPEPAAPRPAPAVEEAPKVQAPKVQAPPQTQEPAPAPIVAPEPEPVAEPEPEQQSQAPAAPARPPVTSVEPAAPSAPAAPSEETATSKPEPSTARRAPVTESDAPTATSPAETPAEAGDVPQPSGTAVPPSEALAPATADENAPSSATEKPTSGSATEESEATTEAEDSSGSESATPQGPEAARVLKTAQPETLQADKRDIEVAKTAKVIEEKPAPAAAKDVDDFASSVNLSLGLGGRDGIKAGANADFRVGVDRDRDWEWGRKVRQWRPDWVEYDQFYRPILMNPFRAPVRIVYIYDFAPRIVYIPPLARIVLDVARYAAYSFTALVLNPINTAIDLAQDVVQTAANIAVGSFFGGGFVPRFGLPLPPPPPRVLRYDNVPVLVRYPQQTYEPFRVRRIVDVGDDAQYGERKVLLDGVTPAWGQWTQTATGERQFEVHKTQQFPGLDAPAHGPLPGDYPLRLAADESSTAGLSGRDVFLYVAAGVVGTLGFAALGGAFFLGRRRLEH</sequence>
<dbReference type="PANTHER" id="PTHR45725">
    <property type="entry name" value="FORMIN HOMOLOGY 2 FAMILY MEMBER"/>
    <property type="match status" value="1"/>
</dbReference>
<feature type="compositionally biased region" description="Low complexity" evidence="1">
    <location>
        <begin position="127"/>
        <end position="162"/>
    </location>
</feature>
<accession>A0ABT2MDI0</accession>
<evidence type="ECO:0000256" key="1">
    <source>
        <dbReference type="SAM" id="MobiDB-lite"/>
    </source>
</evidence>
<dbReference type="Proteomes" id="UP001206639">
    <property type="component" value="Unassembled WGS sequence"/>
</dbReference>
<reference evidence="4" key="1">
    <citation type="submission" date="2023-07" db="EMBL/GenBank/DDBJ databases">
        <authorList>
            <person name="Deng Y."/>
            <person name="Zhang Y.-Q."/>
        </authorList>
    </citation>
    <scope>NUCLEOTIDE SEQUENCE [LARGE SCALE GENOMIC DNA]</scope>
    <source>
        <strain evidence="4">CPCC 205710</strain>
    </source>
</reference>
<feature type="region of interest" description="Disordered" evidence="1">
    <location>
        <begin position="40"/>
        <end position="257"/>
    </location>
</feature>
<evidence type="ECO:0000313" key="3">
    <source>
        <dbReference type="EMBL" id="MCT7660313.1"/>
    </source>
</evidence>
<comment type="caution">
    <text evidence="3">The sequence shown here is derived from an EMBL/GenBank/DDBJ whole genome shotgun (WGS) entry which is preliminary data.</text>
</comment>
<keyword evidence="2" id="KW-0472">Membrane</keyword>
<feature type="transmembrane region" description="Helical" evidence="2">
    <location>
        <begin position="552"/>
        <end position="575"/>
    </location>
</feature>
<name>A0ABT2MDI0_9MYCO</name>
<keyword evidence="2" id="KW-1133">Transmembrane helix</keyword>
<dbReference type="RefSeq" id="WP_260994366.1">
    <property type="nucleotide sequence ID" value="NZ_JAODWD010000004.1"/>
</dbReference>
<feature type="compositionally biased region" description="Acidic residues" evidence="1">
    <location>
        <begin position="233"/>
        <end position="245"/>
    </location>
</feature>
<proteinExistence type="predicted"/>
<dbReference type="InterPro" id="IPR051425">
    <property type="entry name" value="Formin_Homology"/>
</dbReference>
<keyword evidence="4" id="KW-1185">Reference proteome</keyword>
<feature type="compositionally biased region" description="Pro residues" evidence="1">
    <location>
        <begin position="109"/>
        <end position="119"/>
    </location>
</feature>
<organism evidence="3 4">
    <name type="scientific">Mycobacterium deserti</name>
    <dbReference type="NCBI Taxonomy" id="2978347"/>
    <lineage>
        <taxon>Bacteria</taxon>
        <taxon>Bacillati</taxon>
        <taxon>Actinomycetota</taxon>
        <taxon>Actinomycetes</taxon>
        <taxon>Mycobacteriales</taxon>
        <taxon>Mycobacteriaceae</taxon>
        <taxon>Mycobacterium</taxon>
    </lineage>
</organism>
<dbReference type="CDD" id="cd12087">
    <property type="entry name" value="TM_EGFR-like"/>
    <property type="match status" value="1"/>
</dbReference>
<protein>
    <submittedName>
        <fullName evidence="3">Uncharacterized protein</fullName>
    </submittedName>
</protein>
<dbReference type="EMBL" id="JAODWD010000004">
    <property type="protein sequence ID" value="MCT7660313.1"/>
    <property type="molecule type" value="Genomic_DNA"/>
</dbReference>